<comment type="cofactor">
    <cofactor evidence="1">
        <name>Mg(2+)</name>
        <dbReference type="ChEBI" id="CHEBI:18420"/>
    </cofactor>
</comment>
<accession>W7I671</accession>
<dbReference type="PIRSF" id="PIRSF015582">
    <property type="entry name" value="Cit_lyase_B"/>
    <property type="match status" value="1"/>
</dbReference>
<dbReference type="InterPro" id="IPR005000">
    <property type="entry name" value="Aldolase/citrate-lyase_domain"/>
</dbReference>
<sequence length="329" mass="36213">MLRGGRPRRSFLYVPAHNPRYIEKALTSVADCIVLDLEDGVAESEKDLARRNIQSVLQRLSSEGYRAGENSAAELCVRVNSEGWLEKDAWGDVYRAPQAPSKTLDRDLDLLALPEAGGITVVLPKANSPSDILNVQKVIVAKRALAHGDAVVSRDIAVIPIFETAHAMVSLPDFAKSCISMPAIVFAAEDYCASLGIPRLADFSNMLYARSAVVNLCKMLGITPIDMVCQDYTDKSILERECNDALGLGFEGKQVVHPGQIETVNKSFAPSPETLAYSRRVLAAMQQQPQKGAFELEGKMVDKPVFRKAEDICALHEGFEEYERRRFVA</sequence>
<feature type="binding site" evidence="4">
    <location>
        <position position="78"/>
    </location>
    <ligand>
        <name>substrate</name>
    </ligand>
</feature>
<dbReference type="Gene3D" id="3.20.20.60">
    <property type="entry name" value="Phosphoenolpyruvate-binding domains"/>
    <property type="match status" value="1"/>
</dbReference>
<evidence type="ECO:0000256" key="2">
    <source>
        <dbReference type="ARBA" id="ARBA00022723"/>
    </source>
</evidence>
<name>W7I671_9PEZI</name>
<evidence type="ECO:0000313" key="8">
    <source>
        <dbReference type="Proteomes" id="UP000024837"/>
    </source>
</evidence>
<dbReference type="PANTHER" id="PTHR32308">
    <property type="entry name" value="LYASE BETA SUBUNIT, PUTATIVE (AFU_ORTHOLOGUE AFUA_4G13030)-RELATED"/>
    <property type="match status" value="1"/>
</dbReference>
<dbReference type="Proteomes" id="UP000024837">
    <property type="component" value="Unassembled WGS sequence"/>
</dbReference>
<evidence type="ECO:0000313" key="7">
    <source>
        <dbReference type="EMBL" id="EWC44260.1"/>
    </source>
</evidence>
<dbReference type="GO" id="GO:0003824">
    <property type="term" value="F:catalytic activity"/>
    <property type="evidence" value="ECO:0007669"/>
    <property type="project" value="InterPro"/>
</dbReference>
<dbReference type="GO" id="GO:0000287">
    <property type="term" value="F:magnesium ion binding"/>
    <property type="evidence" value="ECO:0007669"/>
    <property type="project" value="TreeGrafter"/>
</dbReference>
<feature type="binding site" evidence="5">
    <location>
        <position position="190"/>
    </location>
    <ligand>
        <name>Mg(2+)</name>
        <dbReference type="ChEBI" id="CHEBI:18420"/>
    </ligand>
</feature>
<evidence type="ECO:0000256" key="4">
    <source>
        <dbReference type="PIRSR" id="PIRSR015582-1"/>
    </source>
</evidence>
<proteinExistence type="predicted"/>
<protein>
    <recommendedName>
        <fullName evidence="6">HpcH/HpaI aldolase/citrate lyase domain-containing protein</fullName>
    </recommendedName>
</protein>
<dbReference type="PANTHER" id="PTHR32308:SF0">
    <property type="entry name" value="HPCH_HPAI ALDOLASE_CITRATE LYASE DOMAIN-CONTAINING PROTEIN"/>
    <property type="match status" value="1"/>
</dbReference>
<feature type="domain" description="HpcH/HpaI aldolase/citrate lyase" evidence="6">
    <location>
        <begin position="9"/>
        <end position="82"/>
    </location>
</feature>
<gene>
    <name evidence="7" type="ORF">DRE_01086</name>
</gene>
<evidence type="ECO:0000256" key="1">
    <source>
        <dbReference type="ARBA" id="ARBA00001946"/>
    </source>
</evidence>
<keyword evidence="2 5" id="KW-0479">Metal-binding</keyword>
<dbReference type="EMBL" id="KI966443">
    <property type="protein sequence ID" value="EWC44260.1"/>
    <property type="molecule type" value="Genomic_DNA"/>
</dbReference>
<dbReference type="InterPro" id="IPR011206">
    <property type="entry name" value="Citrate_lyase_beta/mcl1/mcl2"/>
</dbReference>
<feature type="domain" description="HpcH/HpaI aldolase/citrate lyase" evidence="6">
    <location>
        <begin position="94"/>
        <end position="258"/>
    </location>
</feature>
<dbReference type="InterPro" id="IPR040442">
    <property type="entry name" value="Pyrv_kinase-like_dom_sf"/>
</dbReference>
<dbReference type="SUPFAM" id="SSF51621">
    <property type="entry name" value="Phosphoenolpyruvate/pyruvate domain"/>
    <property type="match status" value="1"/>
</dbReference>
<keyword evidence="3 5" id="KW-0460">Magnesium</keyword>
<dbReference type="AlphaFoldDB" id="W7I671"/>
<feature type="binding site" evidence="5">
    <location>
        <position position="163"/>
    </location>
    <ligand>
        <name>Mg(2+)</name>
        <dbReference type="ChEBI" id="CHEBI:18420"/>
    </ligand>
</feature>
<evidence type="ECO:0000256" key="3">
    <source>
        <dbReference type="ARBA" id="ARBA00022842"/>
    </source>
</evidence>
<dbReference type="Pfam" id="PF03328">
    <property type="entry name" value="HpcH_HpaI"/>
    <property type="match status" value="2"/>
</dbReference>
<keyword evidence="8" id="KW-1185">Reference proteome</keyword>
<dbReference type="InterPro" id="IPR015813">
    <property type="entry name" value="Pyrv/PenolPyrv_kinase-like_dom"/>
</dbReference>
<feature type="binding site" evidence="4">
    <location>
        <position position="163"/>
    </location>
    <ligand>
        <name>substrate</name>
    </ligand>
</feature>
<dbReference type="HOGENOM" id="CLU_044864_1_1_1"/>
<evidence type="ECO:0000259" key="6">
    <source>
        <dbReference type="Pfam" id="PF03328"/>
    </source>
</evidence>
<dbReference type="GO" id="GO:0006107">
    <property type="term" value="P:oxaloacetate metabolic process"/>
    <property type="evidence" value="ECO:0007669"/>
    <property type="project" value="TreeGrafter"/>
</dbReference>
<evidence type="ECO:0000256" key="5">
    <source>
        <dbReference type="PIRSR" id="PIRSR015582-2"/>
    </source>
</evidence>
<dbReference type="OrthoDB" id="1773at2759"/>
<organism evidence="7 8">
    <name type="scientific">Drechslerella stenobrocha 248</name>
    <dbReference type="NCBI Taxonomy" id="1043628"/>
    <lineage>
        <taxon>Eukaryota</taxon>
        <taxon>Fungi</taxon>
        <taxon>Dikarya</taxon>
        <taxon>Ascomycota</taxon>
        <taxon>Pezizomycotina</taxon>
        <taxon>Orbiliomycetes</taxon>
        <taxon>Orbiliales</taxon>
        <taxon>Orbiliaceae</taxon>
        <taxon>Drechslerella</taxon>
    </lineage>
</organism>
<reference evidence="7 8" key="1">
    <citation type="submission" date="2013-05" db="EMBL/GenBank/DDBJ databases">
        <title>Drechslerella stenobrocha genome reveals carnivorous origination and mechanical trapping mechanism of predatory fungi.</title>
        <authorList>
            <person name="Liu X."/>
            <person name="Zhang W."/>
            <person name="Liu K."/>
        </authorList>
    </citation>
    <scope>NUCLEOTIDE SEQUENCE [LARGE SCALE GENOMIC DNA]</scope>
    <source>
        <strain evidence="7 8">248</strain>
    </source>
</reference>